<dbReference type="InterPro" id="IPR013087">
    <property type="entry name" value="Znf_C2H2_type"/>
</dbReference>
<feature type="compositionally biased region" description="Polar residues" evidence="8">
    <location>
        <begin position="342"/>
        <end position="376"/>
    </location>
</feature>
<dbReference type="Pfam" id="PF12874">
    <property type="entry name" value="zf-met"/>
    <property type="match status" value="1"/>
</dbReference>
<feature type="region of interest" description="Disordered" evidence="8">
    <location>
        <begin position="1"/>
        <end position="73"/>
    </location>
</feature>
<dbReference type="PROSITE" id="PS50157">
    <property type="entry name" value="ZINC_FINGER_C2H2_2"/>
    <property type="match status" value="3"/>
</dbReference>
<dbReference type="Gene3D" id="3.30.160.60">
    <property type="entry name" value="Classic Zinc Finger"/>
    <property type="match status" value="1"/>
</dbReference>
<dbReference type="SMART" id="SM00355">
    <property type="entry name" value="ZnF_C2H2"/>
    <property type="match status" value="10"/>
</dbReference>
<feature type="compositionally biased region" description="Polar residues" evidence="8">
    <location>
        <begin position="1277"/>
        <end position="1319"/>
    </location>
</feature>
<keyword evidence="5" id="KW-0862">Zinc</keyword>
<dbReference type="OrthoDB" id="10032537at2759"/>
<feature type="compositionally biased region" description="Polar residues" evidence="8">
    <location>
        <begin position="525"/>
        <end position="539"/>
    </location>
</feature>
<evidence type="ECO:0000313" key="11">
    <source>
        <dbReference type="RefSeq" id="XP_019617387.1"/>
    </source>
</evidence>
<dbReference type="PANTHER" id="PTHR24388:SF90">
    <property type="entry name" value="C2H2-TYPE DOMAIN-CONTAINING PROTEIN"/>
    <property type="match status" value="1"/>
</dbReference>
<evidence type="ECO:0000256" key="8">
    <source>
        <dbReference type="SAM" id="MobiDB-lite"/>
    </source>
</evidence>
<feature type="compositionally biased region" description="Acidic residues" evidence="8">
    <location>
        <begin position="1"/>
        <end position="13"/>
    </location>
</feature>
<keyword evidence="3" id="KW-0677">Repeat</keyword>
<dbReference type="InterPro" id="IPR036236">
    <property type="entry name" value="Znf_C2H2_sf"/>
</dbReference>
<keyword evidence="2" id="KW-0479">Metal-binding</keyword>
<keyword evidence="6" id="KW-0539">Nucleus</keyword>
<dbReference type="KEGG" id="bbel:109464754"/>
<evidence type="ECO:0000256" key="1">
    <source>
        <dbReference type="ARBA" id="ARBA00022499"/>
    </source>
</evidence>
<feature type="region of interest" description="Disordered" evidence="8">
    <location>
        <begin position="1347"/>
        <end position="1381"/>
    </location>
</feature>
<dbReference type="InterPro" id="IPR050527">
    <property type="entry name" value="Snail/Krueppel_Znf"/>
</dbReference>
<feature type="region of interest" description="Disordered" evidence="8">
    <location>
        <begin position="525"/>
        <end position="560"/>
    </location>
</feature>
<name>A0A6P4YF41_BRABE</name>
<evidence type="ECO:0000256" key="7">
    <source>
        <dbReference type="PROSITE-ProRule" id="PRU00042"/>
    </source>
</evidence>
<reference evidence="11" key="1">
    <citation type="submission" date="2025-08" db="UniProtKB">
        <authorList>
            <consortium name="RefSeq"/>
        </authorList>
    </citation>
    <scope>IDENTIFICATION</scope>
    <source>
        <tissue evidence="11">Gonad</tissue>
    </source>
</reference>
<feature type="domain" description="C2H2-type" evidence="9">
    <location>
        <begin position="690"/>
        <end position="718"/>
    </location>
</feature>
<dbReference type="PROSITE" id="PS00028">
    <property type="entry name" value="ZINC_FINGER_C2H2_1"/>
    <property type="match status" value="4"/>
</dbReference>
<evidence type="ECO:0000256" key="5">
    <source>
        <dbReference type="ARBA" id="ARBA00022833"/>
    </source>
</evidence>
<feature type="compositionally biased region" description="Acidic residues" evidence="8">
    <location>
        <begin position="1113"/>
        <end position="1124"/>
    </location>
</feature>
<feature type="region of interest" description="Disordered" evidence="8">
    <location>
        <begin position="1216"/>
        <end position="1319"/>
    </location>
</feature>
<feature type="compositionally biased region" description="Basic and acidic residues" evidence="8">
    <location>
        <begin position="1247"/>
        <end position="1262"/>
    </location>
</feature>
<feature type="domain" description="C2H2-type" evidence="9">
    <location>
        <begin position="595"/>
        <end position="622"/>
    </location>
</feature>
<accession>A0A6P4YF41</accession>
<feature type="compositionally biased region" description="Low complexity" evidence="8">
    <location>
        <begin position="28"/>
        <end position="39"/>
    </location>
</feature>
<keyword evidence="4 7" id="KW-0863">Zinc-finger</keyword>
<dbReference type="GO" id="GO:0000978">
    <property type="term" value="F:RNA polymerase II cis-regulatory region sequence-specific DNA binding"/>
    <property type="evidence" value="ECO:0007669"/>
    <property type="project" value="TreeGrafter"/>
</dbReference>
<gene>
    <name evidence="11" type="primary">LOC109464754</name>
</gene>
<organism evidence="10 11">
    <name type="scientific">Branchiostoma belcheri</name>
    <name type="common">Amphioxus</name>
    <dbReference type="NCBI Taxonomy" id="7741"/>
    <lineage>
        <taxon>Eukaryota</taxon>
        <taxon>Metazoa</taxon>
        <taxon>Chordata</taxon>
        <taxon>Cephalochordata</taxon>
        <taxon>Leptocardii</taxon>
        <taxon>Amphioxiformes</taxon>
        <taxon>Branchiostomatidae</taxon>
        <taxon>Branchiostoma</taxon>
    </lineage>
</organism>
<feature type="region of interest" description="Disordered" evidence="8">
    <location>
        <begin position="1104"/>
        <end position="1166"/>
    </location>
</feature>
<feature type="compositionally biased region" description="Pro residues" evidence="8">
    <location>
        <begin position="60"/>
        <end position="69"/>
    </location>
</feature>
<dbReference type="GO" id="GO:0000981">
    <property type="term" value="F:DNA-binding transcription factor activity, RNA polymerase II-specific"/>
    <property type="evidence" value="ECO:0007669"/>
    <property type="project" value="TreeGrafter"/>
</dbReference>
<feature type="region of interest" description="Disordered" evidence="8">
    <location>
        <begin position="339"/>
        <end position="384"/>
    </location>
</feature>
<keyword evidence="10" id="KW-1185">Reference proteome</keyword>
<feature type="compositionally biased region" description="Polar residues" evidence="8">
    <location>
        <begin position="1347"/>
        <end position="1368"/>
    </location>
</feature>
<feature type="domain" description="C2H2-type" evidence="9">
    <location>
        <begin position="630"/>
        <end position="658"/>
    </location>
</feature>
<evidence type="ECO:0000256" key="4">
    <source>
        <dbReference type="ARBA" id="ARBA00022771"/>
    </source>
</evidence>
<evidence type="ECO:0000256" key="6">
    <source>
        <dbReference type="ARBA" id="ARBA00023242"/>
    </source>
</evidence>
<protein>
    <submittedName>
        <fullName evidence="11">Zinc finger protein 280D-like</fullName>
    </submittedName>
</protein>
<dbReference type="SUPFAM" id="SSF57667">
    <property type="entry name" value="beta-beta-alpha zinc fingers"/>
    <property type="match status" value="2"/>
</dbReference>
<evidence type="ECO:0000313" key="10">
    <source>
        <dbReference type="Proteomes" id="UP000515135"/>
    </source>
</evidence>
<dbReference type="RefSeq" id="XP_019617387.1">
    <property type="nucleotide sequence ID" value="XM_019761828.1"/>
</dbReference>
<dbReference type="GO" id="GO:0008270">
    <property type="term" value="F:zinc ion binding"/>
    <property type="evidence" value="ECO:0007669"/>
    <property type="project" value="UniProtKB-KW"/>
</dbReference>
<sequence>MDLCMECEDEELDPWQMPAEPEPPPAKPAAAAPEPQSITPQPPPLRPAVQQTTITQQPNVLPPPPPLTPSPAVQQMANSTIIQQPTQAQPVSTVSQKAVGQISQHATQIVTQKSAGPVKIVTQNSSTSQTTQPILINLTPQQGTSQPTYLMPATQPGGQSYYLMPLNVTGVPTLQTVSPSPVMLQQVPNIVQPQNVTIVRQQVPQILQVSQPAPGPAPASTMVQVIQSTTPSMTTSASSQLKTFANQATSNVAKPLYKLVTNNQAPGKTIQVTRPITVTNTSTATINQGPPLRPAMLSQSKPATAAHPVKITQAQPNPVAATTSQIRQVAQARTNPAMATPGQVQATQPQKNTVQETSAKTSTSAMPSGSVVSTVPSRRKKGLPPPRVVAKIMQDKTVMYVKCTESSSVTSNTTTVTQVQPSPTVQPATVSTSQVPLLPRPVTVAVHQALQSPSPMAIVNASTSATKVSSLTYTCPLCNTKFFSLASLTAHRQKCKKNSPTVTAAFCEISKKGRYTFIHSANSGTTTWRPSQPVSLSAISPQSTSKPTSTPSPPNRTPPQYKSIQIQMSIEEYYYGKKEGVLPSDSTEDKGSCVFKCYTCSKVLKSNIKYMNHIRHHIEHERQQNPDISDSCQRCFKRFETPFQLQCHLETMHNTANPDTFCKICEISFKSEKALQSHMLQEHQPCEMPYSCKLCGFRSSILSDVESHFRSTHDGTKNLLCTFCLKIIVQCRAFDVHCLKHFRKSDKKKCKSCRLQFHSTSELQQHRKHDHVSFAGSHIVKYHRENAKLNFKFLKKGNKTQVLGKIQFRLDSQTSSECVTGALLEGVEMGRKVGMASLDPSVVASSSGGVTEYGVAGMPRGIKRSLNLTCRPVQDNRTHTCLECGATIQDLGSHYMKYVSCSKCRYSTCCSRAYADHMICRHQAPGGRQRVVSANMFQVNMYTCETGVNISCGCGYTTSGGREMAEHLQACYHKSCFLQSNPLKINVHSLTGHFRNRQNTDELQSAKRPRTDISGDGVEFVDLTEEEEEDDMAPGFFVCPHCDLHFNLRMPLTQHIKFCGPQQSQAEEDTYTVSIKQEPEDPIVVVDDDDDDIAVDDEDNLKFTALQDPSTADNEDQQSDNEERDEQKEWEASIGLDAADISSNTVSERPHAEVISTAEDTSEGHNDGIVVKVEKEEVDSVMELQTPEELHIAGDSGTATDDASKACSTEITIKVEKDENNAEQNISEETVNKEIVSNEPTVGLKQDVAKESVREIREETQPARDTSSAEEEETLQDTDGTVNSDVTEQEDNQPTNKDCTEVETNTVSLSDDSLVSGNSPQHIETFATKAIQDTPGECHVEELGFTDSTVAEPSTEGNPVPEVTNNADVTDKTETSLEQQI</sequence>
<evidence type="ECO:0000259" key="9">
    <source>
        <dbReference type="PROSITE" id="PS50157"/>
    </source>
</evidence>
<keyword evidence="1" id="KW-1017">Isopeptide bond</keyword>
<dbReference type="Proteomes" id="UP000515135">
    <property type="component" value="Unplaced"/>
</dbReference>
<dbReference type="PANTHER" id="PTHR24388">
    <property type="entry name" value="ZINC FINGER PROTEIN"/>
    <property type="match status" value="1"/>
</dbReference>
<evidence type="ECO:0000256" key="2">
    <source>
        <dbReference type="ARBA" id="ARBA00022723"/>
    </source>
</evidence>
<evidence type="ECO:0000256" key="3">
    <source>
        <dbReference type="ARBA" id="ARBA00022737"/>
    </source>
</evidence>
<feature type="compositionally biased region" description="Low complexity" evidence="8">
    <location>
        <begin position="540"/>
        <end position="549"/>
    </location>
</feature>
<dbReference type="Pfam" id="PF25429">
    <property type="entry name" value="zf-POGZ"/>
    <property type="match status" value="1"/>
</dbReference>
<dbReference type="InterPro" id="IPR057618">
    <property type="entry name" value="Znf_POGZ/Z280C-D-like"/>
</dbReference>
<proteinExistence type="predicted"/>
<dbReference type="GeneID" id="109464754"/>